<dbReference type="Proteomes" id="UP000540929">
    <property type="component" value="Unassembled WGS sequence"/>
</dbReference>
<dbReference type="EMBL" id="JACCAS010000001">
    <property type="protein sequence ID" value="NYH21713.1"/>
    <property type="molecule type" value="Genomic_DNA"/>
</dbReference>
<evidence type="ECO:0000313" key="2">
    <source>
        <dbReference type="Proteomes" id="UP000540929"/>
    </source>
</evidence>
<dbReference type="InterPro" id="IPR011856">
    <property type="entry name" value="tRNA_endonuc-like_dom_sf"/>
</dbReference>
<dbReference type="InterPro" id="IPR011335">
    <property type="entry name" value="Restrct_endonuc-II-like"/>
</dbReference>
<evidence type="ECO:0000313" key="1">
    <source>
        <dbReference type="EMBL" id="NYH21713.1"/>
    </source>
</evidence>
<comment type="caution">
    <text evidence="1">The sequence shown here is derived from an EMBL/GenBank/DDBJ whole genome shotgun (WGS) entry which is preliminary data.</text>
</comment>
<proteinExistence type="predicted"/>
<keyword evidence="2" id="KW-1185">Reference proteome</keyword>
<dbReference type="GO" id="GO:0003676">
    <property type="term" value="F:nucleic acid binding"/>
    <property type="evidence" value="ECO:0007669"/>
    <property type="project" value="InterPro"/>
</dbReference>
<dbReference type="SUPFAM" id="SSF52980">
    <property type="entry name" value="Restriction endonuclease-like"/>
    <property type="match status" value="1"/>
</dbReference>
<name>A0A7Y9WKZ4_9BURK</name>
<protein>
    <recommendedName>
        <fullName evidence="3">TnsA endonuclease-like protein</fullName>
    </recommendedName>
</protein>
<gene>
    <name evidence="1" type="ORF">GGD40_001192</name>
</gene>
<organism evidence="1 2">
    <name type="scientific">Paraburkholderia bryophila</name>
    <dbReference type="NCBI Taxonomy" id="420952"/>
    <lineage>
        <taxon>Bacteria</taxon>
        <taxon>Pseudomonadati</taxon>
        <taxon>Pseudomonadota</taxon>
        <taxon>Betaproteobacteria</taxon>
        <taxon>Burkholderiales</taxon>
        <taxon>Burkholderiaceae</taxon>
        <taxon>Paraburkholderia</taxon>
    </lineage>
</organism>
<accession>A0A7Y9WKZ4</accession>
<reference evidence="1 2" key="1">
    <citation type="submission" date="2020-07" db="EMBL/GenBank/DDBJ databases">
        <title>Exploring microbial biodiversity for novel pathways involved in the catabolism of aromatic compounds derived from lignin.</title>
        <authorList>
            <person name="Elkins J."/>
        </authorList>
    </citation>
    <scope>NUCLEOTIDE SEQUENCE [LARGE SCALE GENOMIC DNA]</scope>
    <source>
        <strain evidence="1 2">H2C3C</strain>
    </source>
</reference>
<dbReference type="RefSeq" id="WP_179743078.1">
    <property type="nucleotide sequence ID" value="NZ_JACCAS010000001.1"/>
</dbReference>
<dbReference type="AlphaFoldDB" id="A0A7Y9WKZ4"/>
<dbReference type="Gene3D" id="3.40.1350.10">
    <property type="match status" value="1"/>
</dbReference>
<evidence type="ECO:0008006" key="3">
    <source>
        <dbReference type="Google" id="ProtNLM"/>
    </source>
</evidence>
<sequence>MSVPTSSREDIAACAERSDYLATSTLQAKRTWPPIAAHRPPANQGATIGEFRLLNLARPFVTPRNIRLPPTDKYGWPHGVNYDALLKARQSSLSTRTTFRGLKFRRRYEALSGNEQRILFSLAFHPYVIDVRDQYGIYDVAALRRAQSKRELLLRTDLMTIDVIVTYVMPGSLELHYHGISIKDAKYVPNQAELDREQRERNALALRGWTWELMRGDAIGQREFVNNFGMYRTVRDQDVALNYDDAHWFANAFLRSSARGAMGSVLGRISRRLGISDDAAHQLFAVAVSYGFLTVDHSKELKVELPMHLIR</sequence>